<name>A0AA36B449_OCTVU</name>
<dbReference type="AlphaFoldDB" id="A0AA36B449"/>
<reference evidence="2" key="1">
    <citation type="submission" date="2023-08" db="EMBL/GenBank/DDBJ databases">
        <authorList>
            <person name="Alioto T."/>
            <person name="Alioto T."/>
            <person name="Gomez Garrido J."/>
        </authorList>
    </citation>
    <scope>NUCLEOTIDE SEQUENCE</scope>
</reference>
<keyword evidence="1" id="KW-1133">Transmembrane helix</keyword>
<keyword evidence="1" id="KW-0472">Membrane</keyword>
<organism evidence="2 3">
    <name type="scientific">Octopus vulgaris</name>
    <name type="common">Common octopus</name>
    <dbReference type="NCBI Taxonomy" id="6645"/>
    <lineage>
        <taxon>Eukaryota</taxon>
        <taxon>Metazoa</taxon>
        <taxon>Spiralia</taxon>
        <taxon>Lophotrochozoa</taxon>
        <taxon>Mollusca</taxon>
        <taxon>Cephalopoda</taxon>
        <taxon>Coleoidea</taxon>
        <taxon>Octopodiformes</taxon>
        <taxon>Octopoda</taxon>
        <taxon>Incirrata</taxon>
        <taxon>Octopodidae</taxon>
        <taxon>Octopus</taxon>
    </lineage>
</organism>
<evidence type="ECO:0000313" key="2">
    <source>
        <dbReference type="EMBL" id="CAI9727578.1"/>
    </source>
</evidence>
<accession>A0AA36B449</accession>
<dbReference type="PANTHER" id="PTHR45902">
    <property type="entry name" value="LATROPHILIN RECEPTOR-LIKE PROTEIN A"/>
    <property type="match status" value="1"/>
</dbReference>
<keyword evidence="1" id="KW-0812">Transmembrane</keyword>
<feature type="transmembrane region" description="Helical" evidence="1">
    <location>
        <begin position="283"/>
        <end position="306"/>
    </location>
</feature>
<evidence type="ECO:0000313" key="3">
    <source>
        <dbReference type="Proteomes" id="UP001162480"/>
    </source>
</evidence>
<sequence>MYYSCNNINGGTYYQFHRCPNNYDVTEHVNNCENPNSDQQLHDVPAFGKMSKKLYRNLYCALCHGEEYILWNVSKPYFSGDMTFSIESVEVEKQVSSREINQYLYKCAPYISECTLNNPNKTLENLCKNNGMRLVTANNTDFRNIYCALCNGFEIYDIHCDILYVHPRLVNLDKPLTGIFVVSVKSKEMQKEISIKDSCVKNTVYDMNTKQCRQVSYNSILNCTATRLNESEYHITNDGLLYLNNTHRLLNQSDFGFDDDGTIIICVKNIINVLRKYSEAESYITLVGLIFSIPALAITIIVYLCIPDLRTLPASDLETPYPSMYYSCNNINGGNYYQFHRCPNNYDVTEHVNNCENPNSDQQLHDVPAFGKTSKQLYRNLYCALCHGEEYILWNVSYPYFAGDMTFSIESVEVEKQVSSREINQYLYKCAPYISECTLNNPNKTLENLCKNNGMSLVTANNTDFRNIYCALCNGFEIDDIHCDIPNPSFLDIDITLTDIFDASDKSKEMQKEILIKDSCVKNTVYDKNTKQCRQVSYNSTLNCTATRLNVSEYYITNDGLLYLNNTHRLLNQSDFGFDEDGTIIICVKNIINVLRKYSEAESYITQRIFSNRSF</sequence>
<dbReference type="InterPro" id="IPR053231">
    <property type="entry name" value="GPCR_LN-TM7"/>
</dbReference>
<proteinExistence type="predicted"/>
<dbReference type="PANTHER" id="PTHR45902:SF1">
    <property type="entry name" value="LATROPHILIN RECEPTOR-LIKE PROTEIN A"/>
    <property type="match status" value="1"/>
</dbReference>
<dbReference type="Proteomes" id="UP001162480">
    <property type="component" value="Chromosome 9"/>
</dbReference>
<dbReference type="EMBL" id="OX597822">
    <property type="protein sequence ID" value="CAI9727578.1"/>
    <property type="molecule type" value="Genomic_DNA"/>
</dbReference>
<protein>
    <submittedName>
        <fullName evidence="2">Uncharacterized protein</fullName>
    </submittedName>
</protein>
<gene>
    <name evidence="2" type="ORF">OCTVUL_1B009254</name>
</gene>
<evidence type="ECO:0000256" key="1">
    <source>
        <dbReference type="SAM" id="Phobius"/>
    </source>
</evidence>
<keyword evidence="3" id="KW-1185">Reference proteome</keyword>